<dbReference type="GO" id="GO:0019933">
    <property type="term" value="P:cAMP-mediated signaling"/>
    <property type="evidence" value="ECO:0007669"/>
    <property type="project" value="TreeGrafter"/>
</dbReference>
<dbReference type="InterPro" id="IPR013912">
    <property type="entry name" value="Adenylate_cyclase-assoc_CAP_C"/>
</dbReference>
<dbReference type="Pfam" id="PF01213">
    <property type="entry name" value="CAP_N-CM"/>
    <property type="match status" value="1"/>
</dbReference>
<name>A0A8C9V2A8_SCLFO</name>
<dbReference type="FunFam" id="2.160.20.70:FF:000001">
    <property type="entry name" value="Adenylyl cyclase-associated protein"/>
    <property type="match status" value="1"/>
</dbReference>
<proteinExistence type="inferred from homology"/>
<keyword evidence="6" id="KW-1185">Reference proteome</keyword>
<dbReference type="GeneTree" id="ENSGT00390000017955"/>
<dbReference type="InterPro" id="IPR016098">
    <property type="entry name" value="CAP/MinC_C"/>
</dbReference>
<evidence type="ECO:0000313" key="5">
    <source>
        <dbReference type="Ensembl" id="ENSSFOP00015017305.2"/>
    </source>
</evidence>
<dbReference type="InterPro" id="IPR017901">
    <property type="entry name" value="C-CAP_CF_C-like"/>
</dbReference>
<sequence length="456" mass="50071">MEALVERLEHAVVRLEAVSAKMEGSAEGVSNGDIVNGVNGGTGKHARAPSCPVNGMIKCWISDLWALDALQVQRTFLKMSSTHKEPAQSELADLLKPISDNIQEIQNFREKNRGSKMFNHLSAVSESIPALGWVAVCQKPGPYVKEMTDAATFYTNRVLKDYKDTDKRHVDWVRSYLSIWTELQTYIKQHHTTGLVWSKTGPIVPSSEGPCPPPPPPPPGPPPVFADESPKAEDSAALHSALFAQLNQGEAITKGLKHVSDSQKTHKNPGLRSQHAVPASSPSKSQSPSALATRAPVQSHPPLLQLEGKKWRVEHQNQAHDLVISETELRQVVYIFNCSNSTLQIKGKVNSIIVDNCKKLGLVFDNVVGIVEVINSRDIQLQVMGRVPTISINKTEGCHVYLSQEALDCEIISAKSSEMNILVPHGDDYKEFPVPEQFKTVWDGSKLVTEPTEIAG</sequence>
<protein>
    <recommendedName>
        <fullName evidence="2">Adenylyl cyclase-associated protein</fullName>
    </recommendedName>
</protein>
<organism evidence="5 6">
    <name type="scientific">Scleropages formosus</name>
    <name type="common">Asian bonytongue</name>
    <name type="synonym">Osteoglossum formosum</name>
    <dbReference type="NCBI Taxonomy" id="113540"/>
    <lineage>
        <taxon>Eukaryota</taxon>
        <taxon>Metazoa</taxon>
        <taxon>Chordata</taxon>
        <taxon>Craniata</taxon>
        <taxon>Vertebrata</taxon>
        <taxon>Euteleostomi</taxon>
        <taxon>Actinopterygii</taxon>
        <taxon>Neopterygii</taxon>
        <taxon>Teleostei</taxon>
        <taxon>Osteoglossocephala</taxon>
        <taxon>Osteoglossomorpha</taxon>
        <taxon>Osteoglossiformes</taxon>
        <taxon>Osteoglossidae</taxon>
        <taxon>Scleropages</taxon>
    </lineage>
</organism>
<dbReference type="PANTHER" id="PTHR10652">
    <property type="entry name" value="ADENYLYL CYCLASE-ASSOCIATED PROTEIN"/>
    <property type="match status" value="1"/>
</dbReference>
<feature type="domain" description="C-CAP/cofactor C-like" evidence="4">
    <location>
        <begin position="296"/>
        <end position="434"/>
    </location>
</feature>
<dbReference type="Proteomes" id="UP000694397">
    <property type="component" value="Chromosome 23"/>
</dbReference>
<dbReference type="GO" id="GO:0000902">
    <property type="term" value="P:cell morphogenesis"/>
    <property type="evidence" value="ECO:0007669"/>
    <property type="project" value="TreeGrafter"/>
</dbReference>
<gene>
    <name evidence="5" type="primary">CAP2</name>
    <name evidence="5" type="synonym">cap2</name>
</gene>
<reference evidence="5" key="3">
    <citation type="submission" date="2025-09" db="UniProtKB">
        <authorList>
            <consortium name="Ensembl"/>
        </authorList>
    </citation>
    <scope>IDENTIFICATION</scope>
</reference>
<evidence type="ECO:0000313" key="6">
    <source>
        <dbReference type="Proteomes" id="UP000694397"/>
    </source>
</evidence>
<dbReference type="PROSITE" id="PS01088">
    <property type="entry name" value="CAP_1"/>
    <property type="match status" value="1"/>
</dbReference>
<evidence type="ECO:0000259" key="4">
    <source>
        <dbReference type="PROSITE" id="PS51329"/>
    </source>
</evidence>
<dbReference type="InterPro" id="IPR028417">
    <property type="entry name" value="CAP_CS_C"/>
</dbReference>
<feature type="compositionally biased region" description="Pro residues" evidence="3">
    <location>
        <begin position="210"/>
        <end position="224"/>
    </location>
</feature>
<evidence type="ECO:0000256" key="2">
    <source>
        <dbReference type="RuleBase" id="RU000647"/>
    </source>
</evidence>
<dbReference type="PANTHER" id="PTHR10652:SF24">
    <property type="entry name" value="ADENYLYL CYCLASE-ASSOCIATED PROTEIN"/>
    <property type="match status" value="1"/>
</dbReference>
<dbReference type="GO" id="GO:0003779">
    <property type="term" value="F:actin binding"/>
    <property type="evidence" value="ECO:0007669"/>
    <property type="project" value="InterPro"/>
</dbReference>
<accession>A0A8C9V2A8</accession>
<dbReference type="Ensembl" id="ENSSFOT00015017502.2">
    <property type="protein sequence ID" value="ENSSFOP00015017305.2"/>
    <property type="gene ID" value="ENSSFOG00015011129.2"/>
</dbReference>
<feature type="region of interest" description="Disordered" evidence="3">
    <location>
        <begin position="258"/>
        <end position="301"/>
    </location>
</feature>
<dbReference type="InterPro" id="IPR053950">
    <property type="entry name" value="CAP_N"/>
</dbReference>
<reference evidence="5" key="2">
    <citation type="submission" date="2025-08" db="UniProtKB">
        <authorList>
            <consortium name="Ensembl"/>
        </authorList>
    </citation>
    <scope>IDENTIFICATION</scope>
</reference>
<dbReference type="AlphaFoldDB" id="A0A8C9V2A8"/>
<reference evidence="5 6" key="1">
    <citation type="submission" date="2019-04" db="EMBL/GenBank/DDBJ databases">
        <authorList>
            <consortium name="Wellcome Sanger Institute Data Sharing"/>
        </authorList>
    </citation>
    <scope>NUCLEOTIDE SEQUENCE [LARGE SCALE GENOMIC DNA]</scope>
</reference>
<dbReference type="GO" id="GO:0005737">
    <property type="term" value="C:cytoplasm"/>
    <property type="evidence" value="ECO:0007669"/>
    <property type="project" value="TreeGrafter"/>
</dbReference>
<dbReference type="InterPro" id="IPR036222">
    <property type="entry name" value="CAP_N_sf"/>
</dbReference>
<dbReference type="Gene3D" id="2.160.20.70">
    <property type="match status" value="1"/>
</dbReference>
<dbReference type="InterPro" id="IPR013992">
    <property type="entry name" value="Adenylate_cyclase-assoc_CAP_N"/>
</dbReference>
<dbReference type="PROSITE" id="PS01089">
    <property type="entry name" value="CAP_2"/>
    <property type="match status" value="1"/>
</dbReference>
<dbReference type="Gene3D" id="1.25.40.330">
    <property type="entry name" value="Adenylate cyclase-associated CAP, N-terminal domain"/>
    <property type="match status" value="1"/>
</dbReference>
<dbReference type="Pfam" id="PF21938">
    <property type="entry name" value="CAP_N"/>
    <property type="match status" value="1"/>
</dbReference>
<dbReference type="Pfam" id="PF08603">
    <property type="entry name" value="CAP_C"/>
    <property type="match status" value="1"/>
</dbReference>
<dbReference type="SUPFAM" id="SSF101278">
    <property type="entry name" value="N-terminal domain of adenylylcyclase associated protein, CAP"/>
    <property type="match status" value="1"/>
</dbReference>
<dbReference type="GO" id="GO:0007015">
    <property type="term" value="P:actin filament organization"/>
    <property type="evidence" value="ECO:0007669"/>
    <property type="project" value="TreeGrafter"/>
</dbReference>
<dbReference type="InterPro" id="IPR001837">
    <property type="entry name" value="Adenylate_cyclase-assoc_CAP"/>
</dbReference>
<dbReference type="PROSITE" id="PS51329">
    <property type="entry name" value="C_CAP_COFACTOR_C"/>
    <property type="match status" value="1"/>
</dbReference>
<evidence type="ECO:0000256" key="3">
    <source>
        <dbReference type="SAM" id="MobiDB-lite"/>
    </source>
</evidence>
<dbReference type="FunFam" id="1.25.40.330:FF:000005">
    <property type="entry name" value="Adenylyl cyclase-associated protein"/>
    <property type="match status" value="1"/>
</dbReference>
<dbReference type="InterPro" id="IPR018106">
    <property type="entry name" value="CAP_CS_N"/>
</dbReference>
<feature type="compositionally biased region" description="Low complexity" evidence="3">
    <location>
        <begin position="276"/>
        <end position="290"/>
    </location>
</feature>
<dbReference type="SMART" id="SM00673">
    <property type="entry name" value="CARP"/>
    <property type="match status" value="2"/>
</dbReference>
<dbReference type="SUPFAM" id="SSF69340">
    <property type="entry name" value="C-terminal domain of adenylylcyclase associated protein"/>
    <property type="match status" value="1"/>
</dbReference>
<dbReference type="GO" id="GO:0008179">
    <property type="term" value="F:adenylate cyclase binding"/>
    <property type="evidence" value="ECO:0007669"/>
    <property type="project" value="TreeGrafter"/>
</dbReference>
<comment type="similarity">
    <text evidence="1 2">Belongs to the CAP family.</text>
</comment>
<feature type="region of interest" description="Disordered" evidence="3">
    <location>
        <begin position="199"/>
        <end position="232"/>
    </location>
</feature>
<dbReference type="InterPro" id="IPR006599">
    <property type="entry name" value="CARP_motif"/>
</dbReference>
<dbReference type="InterPro" id="IPR036223">
    <property type="entry name" value="CAP_C_sf"/>
</dbReference>
<evidence type="ECO:0000256" key="1">
    <source>
        <dbReference type="ARBA" id="ARBA00007659"/>
    </source>
</evidence>